<sequence length="280" mass="30468">YLNALRSRISHITKAQVYHVPPQTIPMRESNERRLVHTMIQEYNARVRTSTVGASESELPVGSLLTKDYVSYTGVFLDHASRRLLKKNVRCPTGWSKTDHHMTLTLGPATAEELNLCIGAQLGETVELVVDGLGTIANAVIAVRVALARVQGKGMALVPQVVGTTPHITIGYNEPAGFKPSYANNIKAWRPLRFGDLVLRGVVGEKMLTTATIIAPEVPGQVPDEVSVGSLVCQRWPMLKGRDIGVAVSNARLRMETQGVKNVEANRGKIVDIVNGLFCA</sequence>
<dbReference type="EMBL" id="JANBPG010001822">
    <property type="protein sequence ID" value="KAJ1888135.1"/>
    <property type="molecule type" value="Genomic_DNA"/>
</dbReference>
<protein>
    <submittedName>
        <fullName evidence="1">Uncharacterized protein</fullName>
    </submittedName>
</protein>
<feature type="non-terminal residue" evidence="1">
    <location>
        <position position="1"/>
    </location>
</feature>
<evidence type="ECO:0000313" key="2">
    <source>
        <dbReference type="Proteomes" id="UP001150581"/>
    </source>
</evidence>
<gene>
    <name evidence="1" type="ORF">LPJ66_008725</name>
</gene>
<accession>A0ACC1I7R5</accession>
<evidence type="ECO:0000313" key="1">
    <source>
        <dbReference type="EMBL" id="KAJ1888135.1"/>
    </source>
</evidence>
<dbReference type="Proteomes" id="UP001150581">
    <property type="component" value="Unassembled WGS sequence"/>
</dbReference>
<organism evidence="1 2">
    <name type="scientific">Kickxella alabastrina</name>
    <dbReference type="NCBI Taxonomy" id="61397"/>
    <lineage>
        <taxon>Eukaryota</taxon>
        <taxon>Fungi</taxon>
        <taxon>Fungi incertae sedis</taxon>
        <taxon>Zoopagomycota</taxon>
        <taxon>Kickxellomycotina</taxon>
        <taxon>Kickxellomycetes</taxon>
        <taxon>Kickxellales</taxon>
        <taxon>Kickxellaceae</taxon>
        <taxon>Kickxella</taxon>
    </lineage>
</organism>
<keyword evidence="2" id="KW-1185">Reference proteome</keyword>
<proteinExistence type="predicted"/>
<comment type="caution">
    <text evidence="1">The sequence shown here is derived from an EMBL/GenBank/DDBJ whole genome shotgun (WGS) entry which is preliminary data.</text>
</comment>
<reference evidence="1" key="1">
    <citation type="submission" date="2022-07" db="EMBL/GenBank/DDBJ databases">
        <title>Phylogenomic reconstructions and comparative analyses of Kickxellomycotina fungi.</title>
        <authorList>
            <person name="Reynolds N.K."/>
            <person name="Stajich J.E."/>
            <person name="Barry K."/>
            <person name="Grigoriev I.V."/>
            <person name="Crous P."/>
            <person name="Smith M.E."/>
        </authorList>
    </citation>
    <scope>NUCLEOTIDE SEQUENCE</scope>
    <source>
        <strain evidence="1">Benny 63K</strain>
    </source>
</reference>
<name>A0ACC1I7R5_9FUNG</name>